<dbReference type="OrthoDB" id="9808429at2"/>
<keyword evidence="2 3" id="KW-0378">Hydrolase</keyword>
<dbReference type="InterPro" id="IPR008272">
    <property type="entry name" value="HB-CoA_thioesterase_AS"/>
</dbReference>
<accession>A0A3A1P8M9</accession>
<dbReference type="Pfam" id="PF13279">
    <property type="entry name" value="4HBT_2"/>
    <property type="match status" value="1"/>
</dbReference>
<evidence type="ECO:0000313" key="3">
    <source>
        <dbReference type="EMBL" id="RIV89899.1"/>
    </source>
</evidence>
<dbReference type="NCBIfam" id="TIGR00051">
    <property type="entry name" value="YbgC/FadM family acyl-CoA thioesterase"/>
    <property type="match status" value="1"/>
</dbReference>
<evidence type="ECO:0000256" key="1">
    <source>
        <dbReference type="ARBA" id="ARBA00005953"/>
    </source>
</evidence>
<dbReference type="Gene3D" id="3.10.129.10">
    <property type="entry name" value="Hotdog Thioesterase"/>
    <property type="match status" value="1"/>
</dbReference>
<sequence length="161" mass="17931">MIDLPLPASGRIVGACHYYALRVFYEDTDLSGIVYHANYLKYCERARSDLLDLLVVDQRAAQEAGEGAYAVADAEIAWKLPARLGDGLVVETRATSLRAASVRMYQRVLRPAAETPTTLESAEVLAEVNLRIGFVSPDGRPRRQPEEWRAKFARFAEAAEF</sequence>
<dbReference type="EMBL" id="QXFM01000054">
    <property type="protein sequence ID" value="RIV89899.1"/>
    <property type="molecule type" value="Genomic_DNA"/>
</dbReference>
<dbReference type="SUPFAM" id="SSF54637">
    <property type="entry name" value="Thioesterase/thiol ester dehydrase-isomerase"/>
    <property type="match status" value="1"/>
</dbReference>
<dbReference type="InterPro" id="IPR050563">
    <property type="entry name" value="4-hydroxybenzoyl-CoA_TE"/>
</dbReference>
<dbReference type="PROSITE" id="PS01328">
    <property type="entry name" value="4HBCOA_THIOESTERASE"/>
    <property type="match status" value="1"/>
</dbReference>
<protein>
    <submittedName>
        <fullName evidence="3">YbgC/FadM family acyl-CoA thioesterase</fullName>
        <ecNumber evidence="3">3.1.2.-</ecNumber>
    </submittedName>
</protein>
<dbReference type="EC" id="3.1.2.-" evidence="3"/>
<dbReference type="InterPro" id="IPR006684">
    <property type="entry name" value="YbgC/YbaW"/>
</dbReference>
<evidence type="ECO:0000313" key="4">
    <source>
        <dbReference type="Proteomes" id="UP000265366"/>
    </source>
</evidence>
<dbReference type="RefSeq" id="WP_119592019.1">
    <property type="nucleotide sequence ID" value="NZ_QXFM01000054.1"/>
</dbReference>
<dbReference type="PIRSF" id="PIRSF003230">
    <property type="entry name" value="YbgC"/>
    <property type="match status" value="1"/>
</dbReference>
<dbReference type="CDD" id="cd00586">
    <property type="entry name" value="4HBT"/>
    <property type="match status" value="1"/>
</dbReference>
<dbReference type="InterPro" id="IPR029069">
    <property type="entry name" value="HotDog_dom_sf"/>
</dbReference>
<reference evidence="3 4" key="1">
    <citation type="submission" date="2018-08" db="EMBL/GenBank/DDBJ databases">
        <title>Erythrobacter zhengii sp.nov., a bacterium isolated from deep-sea sediment.</title>
        <authorList>
            <person name="Fang C."/>
            <person name="Wu Y.-H."/>
            <person name="Sun C."/>
            <person name="Wang H."/>
            <person name="Cheng H."/>
            <person name="Meng F.-X."/>
            <person name="Wang C.-S."/>
            <person name="Xu X.-W."/>
        </authorList>
    </citation>
    <scope>NUCLEOTIDE SEQUENCE [LARGE SCALE GENOMIC DNA]</scope>
    <source>
        <strain evidence="3 4">CCTCC AB 2015396</strain>
    </source>
</reference>
<dbReference type="AlphaFoldDB" id="A0A3A1P8M9"/>
<gene>
    <name evidence="3" type="ORF">D2V17_05110</name>
</gene>
<comment type="similarity">
    <text evidence="1">Belongs to the 4-hydroxybenzoyl-CoA thioesterase family.</text>
</comment>
<evidence type="ECO:0000256" key="2">
    <source>
        <dbReference type="ARBA" id="ARBA00022801"/>
    </source>
</evidence>
<name>A0A3A1P8M9_9SPHN</name>
<dbReference type="Proteomes" id="UP000265366">
    <property type="component" value="Unassembled WGS sequence"/>
</dbReference>
<comment type="caution">
    <text evidence="3">The sequence shown here is derived from an EMBL/GenBank/DDBJ whole genome shotgun (WGS) entry which is preliminary data.</text>
</comment>
<proteinExistence type="inferred from homology"/>
<keyword evidence="4" id="KW-1185">Reference proteome</keyword>
<dbReference type="PANTHER" id="PTHR31793">
    <property type="entry name" value="4-HYDROXYBENZOYL-COA THIOESTERASE FAMILY MEMBER"/>
    <property type="match status" value="1"/>
</dbReference>
<dbReference type="GO" id="GO:0047617">
    <property type="term" value="F:fatty acyl-CoA hydrolase activity"/>
    <property type="evidence" value="ECO:0007669"/>
    <property type="project" value="TreeGrafter"/>
</dbReference>
<organism evidence="3 4">
    <name type="scientific">Aurantiacibacter xanthus</name>
    <dbReference type="NCBI Taxonomy" id="1784712"/>
    <lineage>
        <taxon>Bacteria</taxon>
        <taxon>Pseudomonadati</taxon>
        <taxon>Pseudomonadota</taxon>
        <taxon>Alphaproteobacteria</taxon>
        <taxon>Sphingomonadales</taxon>
        <taxon>Erythrobacteraceae</taxon>
        <taxon>Aurantiacibacter</taxon>
    </lineage>
</organism>
<dbReference type="PANTHER" id="PTHR31793:SF37">
    <property type="entry name" value="ACYL-COA THIOESTER HYDROLASE YBGC"/>
    <property type="match status" value="1"/>
</dbReference>